<keyword evidence="6" id="KW-0303">Gap junction</keyword>
<evidence type="ECO:0000313" key="14">
    <source>
        <dbReference type="Proteomes" id="UP000708208"/>
    </source>
</evidence>
<evidence type="ECO:0000256" key="3">
    <source>
        <dbReference type="ARBA" id="ARBA00022448"/>
    </source>
</evidence>
<reference evidence="13" key="1">
    <citation type="submission" date="2021-06" db="EMBL/GenBank/DDBJ databases">
        <authorList>
            <person name="Hodson N. C."/>
            <person name="Mongue J. A."/>
            <person name="Jaron S. K."/>
        </authorList>
    </citation>
    <scope>NUCLEOTIDE SEQUENCE</scope>
</reference>
<keyword evidence="5 12" id="KW-0812">Transmembrane</keyword>
<dbReference type="GO" id="GO:0005921">
    <property type="term" value="C:gap junction"/>
    <property type="evidence" value="ECO:0007669"/>
    <property type="project" value="UniProtKB-SubCell"/>
</dbReference>
<keyword evidence="7" id="KW-0965">Cell junction</keyword>
<dbReference type="AlphaFoldDB" id="A0A8J2KUK9"/>
<comment type="caution">
    <text evidence="12">Lacks conserved residue(s) required for the propagation of feature annotation.</text>
</comment>
<evidence type="ECO:0000256" key="12">
    <source>
        <dbReference type="RuleBase" id="RU010713"/>
    </source>
</evidence>
<evidence type="ECO:0000256" key="7">
    <source>
        <dbReference type="ARBA" id="ARBA00022949"/>
    </source>
</evidence>
<keyword evidence="8 12" id="KW-1133">Transmembrane helix</keyword>
<accession>A0A8J2KUK9</accession>
<proteinExistence type="inferred from homology"/>
<dbReference type="PROSITE" id="PS51013">
    <property type="entry name" value="PANNEXIN"/>
    <property type="match status" value="1"/>
</dbReference>
<evidence type="ECO:0000256" key="5">
    <source>
        <dbReference type="ARBA" id="ARBA00022692"/>
    </source>
</evidence>
<dbReference type="GO" id="GO:0005886">
    <property type="term" value="C:plasma membrane"/>
    <property type="evidence" value="ECO:0007669"/>
    <property type="project" value="UniProtKB-SubCell"/>
</dbReference>
<keyword evidence="9 12" id="KW-0406">Ion transport</keyword>
<evidence type="ECO:0000256" key="4">
    <source>
        <dbReference type="ARBA" id="ARBA00022475"/>
    </source>
</evidence>
<evidence type="ECO:0000256" key="2">
    <source>
        <dbReference type="ARBA" id="ARBA00004651"/>
    </source>
</evidence>
<comment type="function">
    <text evidence="12">Structural component of the gap junctions.</text>
</comment>
<keyword evidence="11 12" id="KW-0407">Ion channel</keyword>
<keyword evidence="4" id="KW-1003">Cell membrane</keyword>
<evidence type="ECO:0000256" key="1">
    <source>
        <dbReference type="ARBA" id="ARBA00004610"/>
    </source>
</evidence>
<sequence length="364" mass="42548">MDPNAVGSLFQTYRNYFKRGRNHTVIVSPSLWLSCYLPFGVCLLTSFYTGWFETNGNRFECLEVMDFTINRVNTECFYESFTIPKLKELPVVQPVLFCCGFLFLLPLILWKYFIGGRAVFEVTATLEEELTVIFFTCLYNCCVSNLALVVYTSMSLQSRNEDYQLDANRKLKVFLDSFEVNYRRRHTLWLSMLVCKIITPVVPFIVGVCLLKILGEELKWYGLTAFQWPTSSTSELVSVDALFPIMVQCGLRRFQMFGPLTEFETTCYYPRNSLYRIVFVVLWWLFVVNVIFASVSALFEMLMYIDAGYRQQSARKFVPTDLWEPLHDCVKKMDIFGYVYFMLVLRNVEPGKIRRVIFDVLDVI</sequence>
<evidence type="ECO:0000313" key="13">
    <source>
        <dbReference type="EMBL" id="CAG7820026.1"/>
    </source>
</evidence>
<evidence type="ECO:0000256" key="11">
    <source>
        <dbReference type="ARBA" id="ARBA00023303"/>
    </source>
</evidence>
<feature type="transmembrane region" description="Helical" evidence="12">
    <location>
        <begin position="281"/>
        <end position="305"/>
    </location>
</feature>
<organism evidence="13 14">
    <name type="scientific">Allacma fusca</name>
    <dbReference type="NCBI Taxonomy" id="39272"/>
    <lineage>
        <taxon>Eukaryota</taxon>
        <taxon>Metazoa</taxon>
        <taxon>Ecdysozoa</taxon>
        <taxon>Arthropoda</taxon>
        <taxon>Hexapoda</taxon>
        <taxon>Collembola</taxon>
        <taxon>Symphypleona</taxon>
        <taxon>Sminthuridae</taxon>
        <taxon>Allacma</taxon>
    </lineage>
</organism>
<comment type="subcellular location">
    <subcellularLocation>
        <location evidence="1">Cell junction</location>
        <location evidence="1">Gap junction</location>
    </subcellularLocation>
    <subcellularLocation>
        <location evidence="2 12">Cell membrane</location>
        <topology evidence="2 12">Multi-pass membrane protein</topology>
    </subcellularLocation>
</comment>
<gene>
    <name evidence="12" type="primary">inx</name>
    <name evidence="13" type="ORF">AFUS01_LOCUS30436</name>
</gene>
<evidence type="ECO:0000256" key="9">
    <source>
        <dbReference type="ARBA" id="ARBA00023065"/>
    </source>
</evidence>
<keyword evidence="14" id="KW-1185">Reference proteome</keyword>
<evidence type="ECO:0000256" key="8">
    <source>
        <dbReference type="ARBA" id="ARBA00022989"/>
    </source>
</evidence>
<dbReference type="GO" id="GO:0034220">
    <property type="term" value="P:monoatomic ion transmembrane transport"/>
    <property type="evidence" value="ECO:0007669"/>
    <property type="project" value="UniProtKB-KW"/>
</dbReference>
<dbReference type="Pfam" id="PF00876">
    <property type="entry name" value="Innexin"/>
    <property type="match status" value="1"/>
</dbReference>
<protein>
    <recommendedName>
        <fullName evidence="12">Innexin</fullName>
    </recommendedName>
</protein>
<evidence type="ECO:0000256" key="6">
    <source>
        <dbReference type="ARBA" id="ARBA00022868"/>
    </source>
</evidence>
<comment type="similarity">
    <text evidence="12">Belongs to the pannexin family.</text>
</comment>
<dbReference type="EMBL" id="CAJVCH010466943">
    <property type="protein sequence ID" value="CAG7820026.1"/>
    <property type="molecule type" value="Genomic_DNA"/>
</dbReference>
<dbReference type="Proteomes" id="UP000708208">
    <property type="component" value="Unassembled WGS sequence"/>
</dbReference>
<name>A0A8J2KUK9_9HEXA</name>
<dbReference type="InterPro" id="IPR000990">
    <property type="entry name" value="Innexin"/>
</dbReference>
<feature type="transmembrane region" description="Helical" evidence="12">
    <location>
        <begin position="31"/>
        <end position="51"/>
    </location>
</feature>
<keyword evidence="10 12" id="KW-0472">Membrane</keyword>
<feature type="transmembrane region" description="Helical" evidence="12">
    <location>
        <begin position="91"/>
        <end position="110"/>
    </location>
</feature>
<comment type="caution">
    <text evidence="13">The sequence shown here is derived from an EMBL/GenBank/DDBJ whole genome shotgun (WGS) entry which is preliminary data.</text>
</comment>
<evidence type="ECO:0000256" key="10">
    <source>
        <dbReference type="ARBA" id="ARBA00023136"/>
    </source>
</evidence>
<keyword evidence="3 12" id="KW-0813">Transport</keyword>
<feature type="transmembrane region" description="Helical" evidence="12">
    <location>
        <begin position="130"/>
        <end position="151"/>
    </location>
</feature>
<feature type="transmembrane region" description="Helical" evidence="12">
    <location>
        <begin position="193"/>
        <end position="214"/>
    </location>
</feature>